<dbReference type="Proteomes" id="UP001461498">
    <property type="component" value="Unassembled WGS sequence"/>
</dbReference>
<dbReference type="AlphaFoldDB" id="A0AAW1CX82"/>
<feature type="domain" description="ApaG" evidence="1">
    <location>
        <begin position="215"/>
        <end position="339"/>
    </location>
</feature>
<evidence type="ECO:0000313" key="2">
    <source>
        <dbReference type="EMBL" id="KAK9503254.1"/>
    </source>
</evidence>
<dbReference type="InterPro" id="IPR036623">
    <property type="entry name" value="Hemimethylated_DNA-bd_sf"/>
</dbReference>
<dbReference type="PANTHER" id="PTHR14289:SF16">
    <property type="entry name" value="POLYMERASE DELTA-INTERACTING PROTEIN 2"/>
    <property type="match status" value="1"/>
</dbReference>
<evidence type="ECO:0000313" key="3">
    <source>
        <dbReference type="Proteomes" id="UP001461498"/>
    </source>
</evidence>
<gene>
    <name evidence="2" type="ORF">O3M35_011862</name>
</gene>
<evidence type="ECO:0000259" key="1">
    <source>
        <dbReference type="PROSITE" id="PS51087"/>
    </source>
</evidence>
<dbReference type="Gene3D" id="2.60.40.1470">
    <property type="entry name" value="ApaG domain"/>
    <property type="match status" value="1"/>
</dbReference>
<accession>A0AAW1CX82</accession>
<dbReference type="SUPFAM" id="SSF141255">
    <property type="entry name" value="YccV-like"/>
    <property type="match status" value="1"/>
</dbReference>
<protein>
    <recommendedName>
        <fullName evidence="1">ApaG domain-containing protein</fullName>
    </recommendedName>
</protein>
<dbReference type="InterPro" id="IPR011722">
    <property type="entry name" value="Hemimethylated_DNA-bd_dom"/>
</dbReference>
<keyword evidence="3" id="KW-1185">Reference proteome</keyword>
<dbReference type="GO" id="GO:0003677">
    <property type="term" value="F:DNA binding"/>
    <property type="evidence" value="ECO:0007669"/>
    <property type="project" value="InterPro"/>
</dbReference>
<dbReference type="SUPFAM" id="SSF110069">
    <property type="entry name" value="ApaG-like"/>
    <property type="match status" value="1"/>
</dbReference>
<dbReference type="SMART" id="SM00992">
    <property type="entry name" value="YccV-like"/>
    <property type="match status" value="1"/>
</dbReference>
<name>A0AAW1CX82_9HEMI</name>
<dbReference type="GO" id="GO:0070987">
    <property type="term" value="P:error-free translesion synthesis"/>
    <property type="evidence" value="ECO:0007669"/>
    <property type="project" value="TreeGrafter"/>
</dbReference>
<dbReference type="InterPro" id="IPR036767">
    <property type="entry name" value="ApaG_sf"/>
</dbReference>
<reference evidence="2 3" key="1">
    <citation type="submission" date="2022-12" db="EMBL/GenBank/DDBJ databases">
        <title>Chromosome-level genome assembly of true bugs.</title>
        <authorList>
            <person name="Ma L."/>
            <person name="Li H."/>
        </authorList>
    </citation>
    <scope>NUCLEOTIDE SEQUENCE [LARGE SCALE GENOMIC DNA]</scope>
    <source>
        <strain evidence="2">Lab_2022b</strain>
    </source>
</reference>
<dbReference type="EMBL" id="JAPXFL010000008">
    <property type="protein sequence ID" value="KAK9503254.1"/>
    <property type="molecule type" value="Genomic_DNA"/>
</dbReference>
<sequence>MSILEHLKTVILYKFYVPVLVGKARYAADGIKASVKHKVQEVGKLDHPKKRGEYSTGQLFLHKIFGYRGIILFSWKPVVINRDLPITKSKSYLINKIQQMPEMDDDIFLKKRRYYYQVLIDNRDIDHTRATTEPATFIITQNRNKSLYAIPALDYVSHDDIIPYMSTEKTPFQHDLLKRFFIHVPNNDPQYLGHAALRTWKQWNETWLETTRVITETTQNVKITVMPFYLGEKTNHTYWWRYCVRIQNQGVKSLKLKGRLVRLYNGSSNYLQTLRGKKELSEQDVVLDKANPAYQYTSHVTLDVPVAYAWGSMSVEREDGHTFDCKIPLFTLDCVSDSEMM</sequence>
<organism evidence="2 3">
    <name type="scientific">Rhynocoris fuscipes</name>
    <dbReference type="NCBI Taxonomy" id="488301"/>
    <lineage>
        <taxon>Eukaryota</taxon>
        <taxon>Metazoa</taxon>
        <taxon>Ecdysozoa</taxon>
        <taxon>Arthropoda</taxon>
        <taxon>Hexapoda</taxon>
        <taxon>Insecta</taxon>
        <taxon>Pterygota</taxon>
        <taxon>Neoptera</taxon>
        <taxon>Paraneoptera</taxon>
        <taxon>Hemiptera</taxon>
        <taxon>Heteroptera</taxon>
        <taxon>Panheteroptera</taxon>
        <taxon>Cimicomorpha</taxon>
        <taxon>Reduviidae</taxon>
        <taxon>Harpactorinae</taxon>
        <taxon>Harpactorini</taxon>
        <taxon>Rhynocoris</taxon>
    </lineage>
</organism>
<dbReference type="Pfam" id="PF04379">
    <property type="entry name" value="DUF525"/>
    <property type="match status" value="1"/>
</dbReference>
<comment type="caution">
    <text evidence="2">The sequence shown here is derived from an EMBL/GenBank/DDBJ whole genome shotgun (WGS) entry which is preliminary data.</text>
</comment>
<dbReference type="InterPro" id="IPR007474">
    <property type="entry name" value="ApaG_domain"/>
</dbReference>
<dbReference type="Pfam" id="PF08755">
    <property type="entry name" value="YccV-like"/>
    <property type="match status" value="1"/>
</dbReference>
<proteinExistence type="predicted"/>
<dbReference type="GO" id="GO:0042645">
    <property type="term" value="C:mitochondrial nucleoid"/>
    <property type="evidence" value="ECO:0007669"/>
    <property type="project" value="TreeGrafter"/>
</dbReference>
<dbReference type="PANTHER" id="PTHR14289">
    <property type="entry name" value="F-BOX ONLY PROTEIN 3"/>
    <property type="match status" value="1"/>
</dbReference>
<dbReference type="PROSITE" id="PS51087">
    <property type="entry name" value="APAG"/>
    <property type="match status" value="1"/>
</dbReference>
<dbReference type="GO" id="GO:0005634">
    <property type="term" value="C:nucleus"/>
    <property type="evidence" value="ECO:0007669"/>
    <property type="project" value="TreeGrafter"/>
</dbReference>